<evidence type="ECO:0000256" key="2">
    <source>
        <dbReference type="ARBA" id="ARBA00023239"/>
    </source>
</evidence>
<comment type="pathway">
    <text evidence="3 4">Cofactor biosynthesis; coenzyme A biosynthesis; CoA from (R)-pantothenate: step 2/5.</text>
</comment>
<evidence type="ECO:0000256" key="3">
    <source>
        <dbReference type="HAMAP-Rule" id="MF_02225"/>
    </source>
</evidence>
<dbReference type="Proteomes" id="UP001595843">
    <property type="component" value="Unassembled WGS sequence"/>
</dbReference>
<keyword evidence="1 3" id="KW-0210">Decarboxylase</keyword>
<evidence type="ECO:0000313" key="8">
    <source>
        <dbReference type="Proteomes" id="UP001595843"/>
    </source>
</evidence>
<dbReference type="EC" id="6.3.2.5" evidence="3"/>
<dbReference type="PANTHER" id="PTHR14359:SF6">
    <property type="entry name" value="PHOSPHOPANTOTHENOYLCYSTEINE DECARBOXYLASE"/>
    <property type="match status" value="1"/>
</dbReference>
<feature type="binding site" evidence="3">
    <location>
        <position position="338"/>
    </location>
    <ligand>
        <name>CTP</name>
        <dbReference type="ChEBI" id="CHEBI:37563"/>
    </ligand>
</feature>
<keyword evidence="3 4" id="KW-0436">Ligase</keyword>
<dbReference type="InterPro" id="IPR007085">
    <property type="entry name" value="DNA/pantothenate-metab_flavo_C"/>
</dbReference>
<evidence type="ECO:0000256" key="4">
    <source>
        <dbReference type="RuleBase" id="RU364078"/>
    </source>
</evidence>
<comment type="similarity">
    <text evidence="3 4">In the N-terminal section; belongs to the HFCD (homo-oligomeric flavin containing Cys decarboxylase) superfamily.</text>
</comment>
<feature type="domain" description="DNA/pantothenate metabolism flavoprotein C-terminal" evidence="6">
    <location>
        <begin position="187"/>
        <end position="395"/>
    </location>
</feature>
<dbReference type="Gene3D" id="3.40.50.1950">
    <property type="entry name" value="Flavin prenyltransferase-like"/>
    <property type="match status" value="1"/>
</dbReference>
<accession>A0ABV8JGL8</accession>
<keyword evidence="2 3" id="KW-0456">Lyase</keyword>
<feature type="region of interest" description="Phosphopantothenoylcysteine decarboxylase" evidence="3">
    <location>
        <begin position="1"/>
        <end position="191"/>
    </location>
</feature>
<dbReference type="InterPro" id="IPR003382">
    <property type="entry name" value="Flavoprotein"/>
</dbReference>
<organism evidence="7 8">
    <name type="scientific">Salinithrix halophila</name>
    <dbReference type="NCBI Taxonomy" id="1485204"/>
    <lineage>
        <taxon>Bacteria</taxon>
        <taxon>Bacillati</taxon>
        <taxon>Bacillota</taxon>
        <taxon>Bacilli</taxon>
        <taxon>Bacillales</taxon>
        <taxon>Thermoactinomycetaceae</taxon>
        <taxon>Salinithrix</taxon>
    </lineage>
</organism>
<dbReference type="Pfam" id="PF04127">
    <property type="entry name" value="DFP"/>
    <property type="match status" value="1"/>
</dbReference>
<dbReference type="InterPro" id="IPR036551">
    <property type="entry name" value="Flavin_trans-like"/>
</dbReference>
<evidence type="ECO:0000313" key="7">
    <source>
        <dbReference type="EMBL" id="MFC4076464.1"/>
    </source>
</evidence>
<keyword evidence="3 4" id="KW-0285">Flavoprotein</keyword>
<feature type="region of interest" description="Phosphopantothenate--cysteine ligase" evidence="3">
    <location>
        <begin position="192"/>
        <end position="407"/>
    </location>
</feature>
<comment type="similarity">
    <text evidence="3 4">In the C-terminal section; belongs to the PPC synthetase family.</text>
</comment>
<comment type="function">
    <text evidence="3">Catalyzes two sequential steps in the biosynthesis of coenzyme A. In the first step cysteine is conjugated to 4'-phosphopantothenate to form 4-phosphopantothenoylcysteine. In the second step the latter compound is decarboxylated to form 4'-phosphopantotheine.</text>
</comment>
<dbReference type="GO" id="GO:0004633">
    <property type="term" value="F:phosphopantothenoylcysteine decarboxylase activity"/>
    <property type="evidence" value="ECO:0007669"/>
    <property type="project" value="UniProtKB-EC"/>
</dbReference>
<dbReference type="NCBIfam" id="TIGR00521">
    <property type="entry name" value="coaBC_dfp"/>
    <property type="match status" value="1"/>
</dbReference>
<protein>
    <recommendedName>
        <fullName evidence="3">Coenzyme A biosynthesis bifunctional protein CoaBC</fullName>
    </recommendedName>
    <alternativeName>
        <fullName evidence="3">DNA/pantothenate metabolism flavoprotein</fullName>
    </alternativeName>
    <alternativeName>
        <fullName evidence="3">Phosphopantothenoylcysteine synthetase/decarboxylase</fullName>
        <shortName evidence="3">PPCS-PPCDC</shortName>
    </alternativeName>
    <domain>
        <recommendedName>
            <fullName evidence="3">Phosphopantothenoylcysteine decarboxylase</fullName>
            <shortName evidence="3">PPC decarboxylase</shortName>
            <shortName evidence="3">PPC-DC</shortName>
            <ecNumber evidence="3">4.1.1.36</ecNumber>
        </recommendedName>
        <alternativeName>
            <fullName evidence="3">CoaC</fullName>
        </alternativeName>
    </domain>
    <domain>
        <recommendedName>
            <fullName evidence="3">Phosphopantothenate--cysteine ligase</fullName>
            <ecNumber evidence="3">6.3.2.5</ecNumber>
        </recommendedName>
        <alternativeName>
            <fullName evidence="3">CoaB</fullName>
        </alternativeName>
        <alternativeName>
            <fullName evidence="3">Phosphopantothenoylcysteine synthetase</fullName>
            <shortName evidence="3">PPC synthetase</shortName>
            <shortName evidence="3">PPC-S</shortName>
        </alternativeName>
    </domain>
</protein>
<feature type="domain" description="Flavoprotein" evidence="5">
    <location>
        <begin position="4"/>
        <end position="176"/>
    </location>
</feature>
<reference evidence="8" key="1">
    <citation type="journal article" date="2019" name="Int. J. Syst. Evol. Microbiol.">
        <title>The Global Catalogue of Microorganisms (GCM) 10K type strain sequencing project: providing services to taxonomists for standard genome sequencing and annotation.</title>
        <authorList>
            <consortium name="The Broad Institute Genomics Platform"/>
            <consortium name="The Broad Institute Genome Sequencing Center for Infectious Disease"/>
            <person name="Wu L."/>
            <person name="Ma J."/>
        </authorList>
    </citation>
    <scope>NUCLEOTIDE SEQUENCE [LARGE SCALE GENOMIC DNA]</scope>
    <source>
        <strain evidence="8">IBRC-M 10813</strain>
    </source>
</reference>
<dbReference type="InterPro" id="IPR005252">
    <property type="entry name" value="CoaBC"/>
</dbReference>
<comment type="cofactor">
    <cofactor evidence="3">
        <name>Mg(2+)</name>
        <dbReference type="ChEBI" id="CHEBI:18420"/>
    </cofactor>
</comment>
<feature type="binding site" evidence="3">
    <location>
        <position position="342"/>
    </location>
    <ligand>
        <name>CTP</name>
        <dbReference type="ChEBI" id="CHEBI:37563"/>
    </ligand>
</feature>
<evidence type="ECO:0000256" key="1">
    <source>
        <dbReference type="ARBA" id="ARBA00022793"/>
    </source>
</evidence>
<comment type="function">
    <text evidence="4">Catalyzes two steps in the biosynthesis of coenzyme A. In the first step cysteine is conjugated to 4'-phosphopantothenate to form 4-phosphopantothenoylcysteine, in the latter compound is decarboxylated to form 4'-phosphopantotheine.</text>
</comment>
<evidence type="ECO:0000259" key="5">
    <source>
        <dbReference type="Pfam" id="PF02441"/>
    </source>
</evidence>
<dbReference type="RefSeq" id="WP_380703432.1">
    <property type="nucleotide sequence ID" value="NZ_JBHSAP010000009.1"/>
</dbReference>
<dbReference type="SUPFAM" id="SSF52507">
    <property type="entry name" value="Homo-oligomeric flavin-containing Cys decarboxylases, HFCD"/>
    <property type="match status" value="1"/>
</dbReference>
<dbReference type="HAMAP" id="MF_02225">
    <property type="entry name" value="CoaBC"/>
    <property type="match status" value="1"/>
</dbReference>
<comment type="cofactor">
    <cofactor evidence="3">
        <name>FMN</name>
        <dbReference type="ChEBI" id="CHEBI:58210"/>
    </cofactor>
    <text evidence="3">Binds 1 FMN per subunit.</text>
</comment>
<evidence type="ECO:0000259" key="6">
    <source>
        <dbReference type="Pfam" id="PF04127"/>
    </source>
</evidence>
<comment type="caution">
    <text evidence="7">The sequence shown here is derived from an EMBL/GenBank/DDBJ whole genome shotgun (WGS) entry which is preliminary data.</text>
</comment>
<keyword evidence="3" id="KW-0460">Magnesium</keyword>
<dbReference type="Gene3D" id="3.40.50.10300">
    <property type="entry name" value="CoaB-like"/>
    <property type="match status" value="1"/>
</dbReference>
<name>A0ABV8JGL8_9BACL</name>
<comment type="pathway">
    <text evidence="3 4">Cofactor biosynthesis; coenzyme A biosynthesis; CoA from (R)-pantothenate: step 3/5.</text>
</comment>
<comment type="caution">
    <text evidence="3">Lacks conserved residue(s) required for the propagation of feature annotation.</text>
</comment>
<dbReference type="EMBL" id="JBHSAP010000009">
    <property type="protein sequence ID" value="MFC4076464.1"/>
    <property type="molecule type" value="Genomic_DNA"/>
</dbReference>
<dbReference type="PANTHER" id="PTHR14359">
    <property type="entry name" value="HOMO-OLIGOMERIC FLAVIN CONTAINING CYS DECARBOXYLASE FAMILY"/>
    <property type="match status" value="1"/>
</dbReference>
<dbReference type="EC" id="4.1.1.36" evidence="3"/>
<gene>
    <name evidence="3 7" type="primary">coaBC</name>
    <name evidence="7" type="ORF">ACFOUO_06530</name>
</gene>
<keyword evidence="8" id="KW-1185">Reference proteome</keyword>
<feature type="binding site" evidence="3">
    <location>
        <position position="324"/>
    </location>
    <ligand>
        <name>CTP</name>
        <dbReference type="ChEBI" id="CHEBI:37563"/>
    </ligand>
</feature>
<comment type="catalytic activity">
    <reaction evidence="3 4">
        <text>N-[(R)-4-phosphopantothenoyl]-L-cysteine + H(+) = (R)-4'-phosphopantetheine + CO2</text>
        <dbReference type="Rhea" id="RHEA:16793"/>
        <dbReference type="ChEBI" id="CHEBI:15378"/>
        <dbReference type="ChEBI" id="CHEBI:16526"/>
        <dbReference type="ChEBI" id="CHEBI:59458"/>
        <dbReference type="ChEBI" id="CHEBI:61723"/>
        <dbReference type="EC" id="4.1.1.36"/>
    </reaction>
</comment>
<dbReference type="Pfam" id="PF02441">
    <property type="entry name" value="Flavoprotein"/>
    <property type="match status" value="1"/>
</dbReference>
<dbReference type="InterPro" id="IPR035929">
    <property type="entry name" value="CoaB-like_sf"/>
</dbReference>
<dbReference type="GO" id="GO:0004632">
    <property type="term" value="F:phosphopantothenate--cysteine ligase activity"/>
    <property type="evidence" value="ECO:0007669"/>
    <property type="project" value="UniProtKB-EC"/>
</dbReference>
<keyword evidence="3" id="KW-0479">Metal-binding</keyword>
<feature type="binding site" evidence="3">
    <location>
        <position position="280"/>
    </location>
    <ligand>
        <name>CTP</name>
        <dbReference type="ChEBI" id="CHEBI:37563"/>
    </ligand>
</feature>
<comment type="catalytic activity">
    <reaction evidence="3 4">
        <text>(R)-4'-phosphopantothenate + L-cysteine + CTP = N-[(R)-4-phosphopantothenoyl]-L-cysteine + CMP + diphosphate + H(+)</text>
        <dbReference type="Rhea" id="RHEA:19397"/>
        <dbReference type="ChEBI" id="CHEBI:10986"/>
        <dbReference type="ChEBI" id="CHEBI:15378"/>
        <dbReference type="ChEBI" id="CHEBI:33019"/>
        <dbReference type="ChEBI" id="CHEBI:35235"/>
        <dbReference type="ChEBI" id="CHEBI:37563"/>
        <dbReference type="ChEBI" id="CHEBI:59458"/>
        <dbReference type="ChEBI" id="CHEBI:60377"/>
        <dbReference type="EC" id="6.3.2.5"/>
    </reaction>
</comment>
<keyword evidence="3 4" id="KW-0288">FMN</keyword>
<sequence>MKGKRIVVGVSGGIAVFKAAALVSKLAQTDADVRVILTRSAARFVTPLTFQTLSRNHVAVDTFDEKDPSVVSHIDLADHADLFLIAPATANLIGKIAHGIGDDMLTTTLLATQAPVMIAPAMNVHMFENPIVRENLDKLSRLGFRFIEPGSGQLACGYVGQGRMEEPENILEAVEKFFREQGELPSLAGKRILVTAGPTWEAIDPVRYLTNRSSGKMGYAVAEVAAEAGAEVTLVSGPTTLPVPWGVRRVDVTTAEEMFRTVMEELPQADVIVKSAAVADYRPVETAEQKMKKSRDAMTLHLVKTKDIAAEIGRRKEGRFFIGFAAETEQVEQNAREKLARKGMDLIVANDVSLPGAGFDGETNAVTVFDAAGEVLRLPVTAKREVARRLVGLLAERLNGKELDERN</sequence>
<keyword evidence="3" id="KW-0511">Multifunctional enzyme</keyword>
<dbReference type="SUPFAM" id="SSF102645">
    <property type="entry name" value="CoaB-like"/>
    <property type="match status" value="1"/>
</dbReference>
<proteinExistence type="inferred from homology"/>
<feature type="binding site" evidence="3">
    <location>
        <position position="290"/>
    </location>
    <ligand>
        <name>CTP</name>
        <dbReference type="ChEBI" id="CHEBI:37563"/>
    </ligand>
</feature>
<feature type="active site" description="Proton donor" evidence="3">
    <location>
        <position position="156"/>
    </location>
</feature>